<dbReference type="PANTHER" id="PTHR42792">
    <property type="entry name" value="FLAGELLIN"/>
    <property type="match status" value="1"/>
</dbReference>
<dbReference type="PANTHER" id="PTHR42792:SF2">
    <property type="entry name" value="FLAGELLIN"/>
    <property type="match status" value="1"/>
</dbReference>
<dbReference type="InterPro" id="IPR001029">
    <property type="entry name" value="Flagellin_N"/>
</dbReference>
<evidence type="ECO:0000313" key="6">
    <source>
        <dbReference type="EMBL" id="TDY55885.1"/>
    </source>
</evidence>
<dbReference type="Gene3D" id="6.10.10.10">
    <property type="entry name" value="Flagellar export chaperone, C-terminal domain"/>
    <property type="match status" value="1"/>
</dbReference>
<gene>
    <name evidence="6" type="ORF">C8D99_12110</name>
</gene>
<dbReference type="Gene3D" id="1.20.1330.10">
    <property type="entry name" value="f41 fragment of flagellin, N-terminal domain"/>
    <property type="match status" value="2"/>
</dbReference>
<feature type="domain" description="Flagellin C-terminal" evidence="5">
    <location>
        <begin position="1716"/>
        <end position="1801"/>
    </location>
</feature>
<dbReference type="OrthoDB" id="9796789at2"/>
<dbReference type="Pfam" id="PF00700">
    <property type="entry name" value="Flagellin_C"/>
    <property type="match status" value="1"/>
</dbReference>
<protein>
    <recommendedName>
        <fullName evidence="3">Flagellin</fullName>
    </recommendedName>
</protein>
<comment type="function">
    <text evidence="3">Flagellin is the subunit protein which polymerizes to form the filaments of bacterial flagella.</text>
</comment>
<evidence type="ECO:0000256" key="3">
    <source>
        <dbReference type="RuleBase" id="RU362073"/>
    </source>
</evidence>
<dbReference type="InterPro" id="IPR046358">
    <property type="entry name" value="Flagellin_C"/>
</dbReference>
<dbReference type="GO" id="GO:0009288">
    <property type="term" value="C:bacterial-type flagellum"/>
    <property type="evidence" value="ECO:0007669"/>
    <property type="project" value="UniProtKB-SubCell"/>
</dbReference>
<comment type="subcellular location">
    <subcellularLocation>
        <location evidence="3">Secreted</location>
    </subcellularLocation>
    <subcellularLocation>
        <location evidence="3">Bacterial flagellum</location>
    </subcellularLocation>
</comment>
<evidence type="ECO:0000256" key="1">
    <source>
        <dbReference type="ARBA" id="ARBA00005709"/>
    </source>
</evidence>
<keyword evidence="2 3" id="KW-0975">Bacterial flagellum</keyword>
<organism evidence="6 7">
    <name type="scientific">Aminivibrio pyruvatiphilus</name>
    <dbReference type="NCBI Taxonomy" id="1005740"/>
    <lineage>
        <taxon>Bacteria</taxon>
        <taxon>Thermotogati</taxon>
        <taxon>Synergistota</taxon>
        <taxon>Synergistia</taxon>
        <taxon>Synergistales</taxon>
        <taxon>Aminobacteriaceae</taxon>
        <taxon>Aminivibrio</taxon>
    </lineage>
</organism>
<dbReference type="PRINTS" id="PR00207">
    <property type="entry name" value="FLAGELLIN"/>
</dbReference>
<keyword evidence="6" id="KW-0969">Cilium</keyword>
<keyword evidence="3" id="KW-0964">Secreted</keyword>
<keyword evidence="7" id="KW-1185">Reference proteome</keyword>
<dbReference type="Proteomes" id="UP000295066">
    <property type="component" value="Unassembled WGS sequence"/>
</dbReference>
<dbReference type="RefSeq" id="WP_133958846.1">
    <property type="nucleotide sequence ID" value="NZ_SORI01000021.1"/>
</dbReference>
<name>A0A4R8M1C5_9BACT</name>
<dbReference type="EMBL" id="SORI01000021">
    <property type="protein sequence ID" value="TDY55885.1"/>
    <property type="molecule type" value="Genomic_DNA"/>
</dbReference>
<sequence>MRIMSNISALFAVNAAKGLEQSSARAMRRLAEGLRITSSADDAAGLAISEKLRAQVRGLDQAVRNAQDGVSLLQTAEGGLNETHALLQRMRQLSVQAANDTLTLQDRTYLQQEIDQLKEQITLISSTTQFNRKQLLSGDASVLWSTDSPHIRVFVDGSLRSRDAFGQNVVGEGNFRLSITPTAGEGEVQKTNIFYLKHGTVSENVQFSPESGAFSGLGNLRSLHLIDGDYRLETREVPFGGISYHEADGTETTTPAADLGVLSLEASALPDILPYGEYQVRIADEVPFMAYFGGESGGVSGTDVIDRVDPMGRSGVDLSMSASTSGGAVNSQTRLAWTDIGGAGGGTVNIGAGGGDVDFQTDPNFGTNLWTHFRVNSVDRRDVLSSDVNLVTSYYSEAVSTANLEFTYQAAAAENVTLQTTFRTAAGSSFSITRDGITHSLDVSNLDMQAAAATINTALTGWGWGSASAVDEGGGLWRIDLVNGSGDDLDIAGAGGAADLGLAGVIADGGTATGTARDFQREHTVDVGGLDIVSAAAALDGDLAAYNIDFAASDLGGGRRRLQINNNSSGAGGISGSYMVQVLADGGAESFEQELGIGGTMLLAGSSASSHRVLHEYTTSFSVGSRDINNVQAALQAAANSAFGQDDLADPSGPVFELVTGGGTGQINLRTSTVTSRYRISLSEGAGSTITELFGGNQTLDRSSGDVSGLSRDYGRAYATLSAGRNIEELRADLDGLDILDADWTDAASTPGYDGTHHNGRLRITNTDGSPERRRVQFLPSTGTSQLMSGPVSITAGAAANSTTWQARDRASVTTTYTGIDRNGNAVNGSRSDVWWEGDAGTSNPLTGIGALPFTSVFIPDSTTGMDLAAGDSWALFTSAASAGAHDRLDFRIRDGATGSTYDSASLGSPNSGTNTYGGGSMIFNNGVLDGAGGTFALPHLFRTGVGTFGSDVSRVSFIQNGLDGVNTFTDILRTSERYGAAGAGWDTAGQANDRWYAQTWYGEETSYYLAGKDPGTVLPPGAIEVWRQEDVNASILFTVTGQNLYNVRAKGYTRDGTSVEFEENIDLNGHGTVSAANTLILNAGGGAAEIRFDAFSPLELETDDRFVVNIAARAGGTYENSNPGVSGAFLSDSIVTIDANPWGLGGSPSRTMEYRFDAGVEDGMAMRLLGFFVDPGNSNITTNAATGELLLNVAGGGFAAGTRAGEGAGWMPYITAEVNYQGRTSPEAGALVNSFFFQDMESGEGERDFLERIEYAPDETRNAMLLFDVLEVMNGSARFRIQGHIMDRDGGYRYVESEVYGLNESNTDVILRFSPDFDGLRFNFFDFTDISRLREGDRFTLSLVADGRSDMDPVTNRYAVDEINLFGGNTDSGLYPMSWRFDEGVLDNRQTVLHTYQTGPSPFSYGMNSVPGGKVYDGTVSLSFGDFHGGTPTGIPGTDDTPRVVRDAAVFSSVYREGIDGGVAHRYSRLEDMEQFWDANGKFLLDEPATILIRQGNREAGLTLYGNDEIHTVLDRLNNLIYSELGDGTMKHLMSSSDKNKFATFTGPLAGMNRIDAVEGTMILRSALSGAGGAYKFHGDERILNALGMTVINEAKETMFTVAVTDAHSGRTVAHGLKIEGGKELGGIWGDAIRLGFDSFLGVLGIRYSRESGRFITGMSSQVFRTVHLADNSTVLQIGANQGEDLLLSLGAMDAETLGVADLRVTDRDSAGRAMTILDRAIDRVSRQRARIGALTNRLGHAASALAVASENLTAADSRLRDLDFGKEMMNYVRISILTQANMAMMTQANQAPRNVLNLLGQ</sequence>
<comment type="caution">
    <text evidence="6">The sequence shown here is derived from an EMBL/GenBank/DDBJ whole genome shotgun (WGS) entry which is preliminary data.</text>
</comment>
<proteinExistence type="inferred from homology"/>
<dbReference type="SUPFAM" id="SSF64518">
    <property type="entry name" value="Phase 1 flagellin"/>
    <property type="match status" value="2"/>
</dbReference>
<accession>A0A4R8M1C5</accession>
<keyword evidence="6" id="KW-0966">Cell projection</keyword>
<dbReference type="GO" id="GO:0005198">
    <property type="term" value="F:structural molecule activity"/>
    <property type="evidence" value="ECO:0007669"/>
    <property type="project" value="UniProtKB-UniRule"/>
</dbReference>
<keyword evidence="6" id="KW-0282">Flagellum</keyword>
<evidence type="ECO:0000259" key="4">
    <source>
        <dbReference type="Pfam" id="PF00669"/>
    </source>
</evidence>
<dbReference type="GO" id="GO:0005576">
    <property type="term" value="C:extracellular region"/>
    <property type="evidence" value="ECO:0007669"/>
    <property type="project" value="UniProtKB-SubCell"/>
</dbReference>
<evidence type="ECO:0000256" key="2">
    <source>
        <dbReference type="ARBA" id="ARBA00023143"/>
    </source>
</evidence>
<dbReference type="Pfam" id="PF00669">
    <property type="entry name" value="Flagellin_N"/>
    <property type="match status" value="1"/>
</dbReference>
<feature type="domain" description="Flagellin N-terminal" evidence="4">
    <location>
        <begin position="4"/>
        <end position="139"/>
    </location>
</feature>
<dbReference type="InterPro" id="IPR042187">
    <property type="entry name" value="Flagellin_C_sub2"/>
</dbReference>
<reference evidence="6 7" key="1">
    <citation type="submission" date="2019-03" db="EMBL/GenBank/DDBJ databases">
        <title>Genomic Encyclopedia of Type Strains, Phase IV (KMG-IV): sequencing the most valuable type-strain genomes for metagenomic binning, comparative biology and taxonomic classification.</title>
        <authorList>
            <person name="Goeker M."/>
        </authorList>
    </citation>
    <scope>NUCLEOTIDE SEQUENCE [LARGE SCALE GENOMIC DNA]</scope>
    <source>
        <strain evidence="6 7">DSM 25964</strain>
    </source>
</reference>
<comment type="similarity">
    <text evidence="1 3">Belongs to the bacterial flagellin family.</text>
</comment>
<dbReference type="InterPro" id="IPR001492">
    <property type="entry name" value="Flagellin"/>
</dbReference>
<evidence type="ECO:0000259" key="5">
    <source>
        <dbReference type="Pfam" id="PF00700"/>
    </source>
</evidence>
<evidence type="ECO:0000313" key="7">
    <source>
        <dbReference type="Proteomes" id="UP000295066"/>
    </source>
</evidence>